<evidence type="ECO:0000256" key="1">
    <source>
        <dbReference type="SAM" id="MobiDB-lite"/>
    </source>
</evidence>
<dbReference type="EMBL" id="VSWC01000158">
    <property type="protein sequence ID" value="KAA1073195.1"/>
    <property type="molecule type" value="Genomic_DNA"/>
</dbReference>
<reference evidence="2 3" key="1">
    <citation type="submission" date="2019-05" db="EMBL/GenBank/DDBJ databases">
        <title>Emergence of the Ug99 lineage of the wheat stem rust pathogen through somatic hybridization.</title>
        <authorList>
            <person name="Li F."/>
            <person name="Upadhyaya N.M."/>
            <person name="Sperschneider J."/>
            <person name="Matny O."/>
            <person name="Nguyen-Phuc H."/>
            <person name="Mago R."/>
            <person name="Raley C."/>
            <person name="Miller M.E."/>
            <person name="Silverstein K.A.T."/>
            <person name="Henningsen E."/>
            <person name="Hirsch C.D."/>
            <person name="Visser B."/>
            <person name="Pretorius Z.A."/>
            <person name="Steffenson B.J."/>
            <person name="Schwessinger B."/>
            <person name="Dodds P.N."/>
            <person name="Figueroa M."/>
        </authorList>
    </citation>
    <scope>NUCLEOTIDE SEQUENCE [LARGE SCALE GENOMIC DNA]</scope>
    <source>
        <strain evidence="2">21-0</strain>
    </source>
</reference>
<organism evidence="2 3">
    <name type="scientific">Puccinia graminis f. sp. tritici</name>
    <dbReference type="NCBI Taxonomy" id="56615"/>
    <lineage>
        <taxon>Eukaryota</taxon>
        <taxon>Fungi</taxon>
        <taxon>Dikarya</taxon>
        <taxon>Basidiomycota</taxon>
        <taxon>Pucciniomycotina</taxon>
        <taxon>Pucciniomycetes</taxon>
        <taxon>Pucciniales</taxon>
        <taxon>Pucciniaceae</taxon>
        <taxon>Puccinia</taxon>
    </lineage>
</organism>
<protein>
    <submittedName>
        <fullName evidence="2">Uncharacterized protein</fullName>
    </submittedName>
</protein>
<dbReference type="AlphaFoldDB" id="A0A5B0M8U6"/>
<feature type="compositionally biased region" description="Basic residues" evidence="1">
    <location>
        <begin position="109"/>
        <end position="120"/>
    </location>
</feature>
<gene>
    <name evidence="2" type="ORF">PGT21_003378</name>
</gene>
<keyword evidence="3" id="KW-1185">Reference proteome</keyword>
<sequence>MRASALHRIRRLSHCIGVSDAGPRIASPASEKLMRRIGITLISRCDADILQAMPMASHSETLNPDSTTQQRLGSNLQNERIVSLTLRKPLDDSLHYRLTNPKSLPRPNTQKHRSPKNNQP</sequence>
<feature type="region of interest" description="Disordered" evidence="1">
    <location>
        <begin position="57"/>
        <end position="76"/>
    </location>
</feature>
<name>A0A5B0M8U6_PUCGR</name>
<evidence type="ECO:0000313" key="3">
    <source>
        <dbReference type="Proteomes" id="UP000324748"/>
    </source>
</evidence>
<feature type="compositionally biased region" description="Polar residues" evidence="1">
    <location>
        <begin position="58"/>
        <end position="76"/>
    </location>
</feature>
<dbReference type="Proteomes" id="UP000324748">
    <property type="component" value="Unassembled WGS sequence"/>
</dbReference>
<comment type="caution">
    <text evidence="2">The sequence shown here is derived from an EMBL/GenBank/DDBJ whole genome shotgun (WGS) entry which is preliminary data.</text>
</comment>
<feature type="region of interest" description="Disordered" evidence="1">
    <location>
        <begin position="92"/>
        <end position="120"/>
    </location>
</feature>
<proteinExistence type="predicted"/>
<evidence type="ECO:0000313" key="2">
    <source>
        <dbReference type="EMBL" id="KAA1073195.1"/>
    </source>
</evidence>
<accession>A0A5B0M8U6</accession>